<evidence type="ECO:0000256" key="8">
    <source>
        <dbReference type="SAM" id="MobiDB-lite"/>
    </source>
</evidence>
<evidence type="ECO:0000256" key="4">
    <source>
        <dbReference type="ARBA" id="ARBA00022692"/>
    </source>
</evidence>
<sequence>MPAPEDVIELLREYLSGLPPLLIFLAVGLLLVAEAALVIGVILPGASALLVFGFLTQLGAVPLVPAMITAGAAALIGSQLAYCRGRSLGGTGDLPRSWTVRRIGPRRWQWISGLVGDFGERAVLLGQWVVGARTLVPRLAGMAGLPYHRFARWNVPVAPVWGALWVLVGWAAGRSYELVATVSSWVSLGLLGVLLLVAVVVAWRRRQPSSSSTLDRPCSATARAVSGENRTNPEMLKSALGSTSTSST</sequence>
<keyword evidence="4 7" id="KW-0812">Transmembrane</keyword>
<dbReference type="PANTHER" id="PTHR30353">
    <property type="entry name" value="INNER MEMBRANE PROTEIN DEDA-RELATED"/>
    <property type="match status" value="1"/>
</dbReference>
<evidence type="ECO:0000259" key="9">
    <source>
        <dbReference type="Pfam" id="PF09335"/>
    </source>
</evidence>
<evidence type="ECO:0000256" key="5">
    <source>
        <dbReference type="ARBA" id="ARBA00022989"/>
    </source>
</evidence>
<feature type="transmembrane region" description="Helical" evidence="7">
    <location>
        <begin position="153"/>
        <end position="173"/>
    </location>
</feature>
<keyword evidence="5 7" id="KW-1133">Transmembrane helix</keyword>
<dbReference type="InterPro" id="IPR032816">
    <property type="entry name" value="VTT_dom"/>
</dbReference>
<feature type="domain" description="VTT" evidence="9">
    <location>
        <begin position="44"/>
        <end position="170"/>
    </location>
</feature>
<evidence type="ECO:0000313" key="11">
    <source>
        <dbReference type="Proteomes" id="UP000533598"/>
    </source>
</evidence>
<dbReference type="EMBL" id="JACHMH010000001">
    <property type="protein sequence ID" value="MBB4676867.1"/>
    <property type="molecule type" value="Genomic_DNA"/>
</dbReference>
<protein>
    <submittedName>
        <fullName evidence="10">Membrane protein DedA with SNARE-associated domain</fullName>
    </submittedName>
</protein>
<dbReference type="AlphaFoldDB" id="A0A7W7FT52"/>
<comment type="caution">
    <text evidence="10">The sequence shown here is derived from an EMBL/GenBank/DDBJ whole genome shotgun (WGS) entry which is preliminary data.</text>
</comment>
<feature type="region of interest" description="Disordered" evidence="8">
    <location>
        <begin position="209"/>
        <end position="248"/>
    </location>
</feature>
<dbReference type="Proteomes" id="UP000533598">
    <property type="component" value="Unassembled WGS sequence"/>
</dbReference>
<feature type="transmembrane region" description="Helical" evidence="7">
    <location>
        <begin position="185"/>
        <end position="203"/>
    </location>
</feature>
<dbReference type="PANTHER" id="PTHR30353:SF15">
    <property type="entry name" value="INNER MEMBRANE PROTEIN YABI"/>
    <property type="match status" value="1"/>
</dbReference>
<dbReference type="RefSeq" id="WP_407645130.1">
    <property type="nucleotide sequence ID" value="NZ_JACHMH010000001.1"/>
</dbReference>
<evidence type="ECO:0000256" key="6">
    <source>
        <dbReference type="ARBA" id="ARBA00023136"/>
    </source>
</evidence>
<evidence type="ECO:0000256" key="3">
    <source>
        <dbReference type="ARBA" id="ARBA00022475"/>
    </source>
</evidence>
<evidence type="ECO:0000256" key="2">
    <source>
        <dbReference type="ARBA" id="ARBA00010792"/>
    </source>
</evidence>
<organism evidence="10 11">
    <name type="scientific">Crossiella cryophila</name>
    <dbReference type="NCBI Taxonomy" id="43355"/>
    <lineage>
        <taxon>Bacteria</taxon>
        <taxon>Bacillati</taxon>
        <taxon>Actinomycetota</taxon>
        <taxon>Actinomycetes</taxon>
        <taxon>Pseudonocardiales</taxon>
        <taxon>Pseudonocardiaceae</taxon>
        <taxon>Crossiella</taxon>
    </lineage>
</organism>
<proteinExistence type="inferred from homology"/>
<evidence type="ECO:0000256" key="1">
    <source>
        <dbReference type="ARBA" id="ARBA00004651"/>
    </source>
</evidence>
<accession>A0A7W7FT52</accession>
<comment type="similarity">
    <text evidence="2 7">Belongs to the DedA family.</text>
</comment>
<dbReference type="GO" id="GO:0005886">
    <property type="term" value="C:plasma membrane"/>
    <property type="evidence" value="ECO:0007669"/>
    <property type="project" value="UniProtKB-SubCell"/>
</dbReference>
<reference evidence="10 11" key="1">
    <citation type="submission" date="2020-08" db="EMBL/GenBank/DDBJ databases">
        <title>Sequencing the genomes of 1000 actinobacteria strains.</title>
        <authorList>
            <person name="Klenk H.-P."/>
        </authorList>
    </citation>
    <scope>NUCLEOTIDE SEQUENCE [LARGE SCALE GENOMIC DNA]</scope>
    <source>
        <strain evidence="10 11">DSM 44230</strain>
    </source>
</reference>
<comment type="subcellular location">
    <subcellularLocation>
        <location evidence="1 7">Cell membrane</location>
        <topology evidence="1 7">Multi-pass membrane protein</topology>
    </subcellularLocation>
</comment>
<name>A0A7W7FT52_9PSEU</name>
<evidence type="ECO:0000313" key="10">
    <source>
        <dbReference type="EMBL" id="MBB4676867.1"/>
    </source>
</evidence>
<feature type="transmembrane region" description="Helical" evidence="7">
    <location>
        <begin position="49"/>
        <end position="76"/>
    </location>
</feature>
<keyword evidence="6 7" id="KW-0472">Membrane</keyword>
<evidence type="ECO:0000256" key="7">
    <source>
        <dbReference type="RuleBase" id="RU367016"/>
    </source>
</evidence>
<dbReference type="InterPro" id="IPR032818">
    <property type="entry name" value="DedA-like"/>
</dbReference>
<feature type="transmembrane region" description="Helical" evidence="7">
    <location>
        <begin position="21"/>
        <end position="43"/>
    </location>
</feature>
<keyword evidence="11" id="KW-1185">Reference proteome</keyword>
<dbReference type="Pfam" id="PF09335">
    <property type="entry name" value="VTT_dom"/>
    <property type="match status" value="1"/>
</dbReference>
<keyword evidence="3 7" id="KW-1003">Cell membrane</keyword>
<gene>
    <name evidence="10" type="ORF">HNR67_002985</name>
</gene>